<dbReference type="PROSITE" id="PS00737">
    <property type="entry name" value="THIOLASE_2"/>
    <property type="match status" value="1"/>
</dbReference>
<dbReference type="GO" id="GO:0006635">
    <property type="term" value="P:fatty acid beta-oxidation"/>
    <property type="evidence" value="ECO:0007669"/>
    <property type="project" value="TreeGrafter"/>
</dbReference>
<evidence type="ECO:0000256" key="3">
    <source>
        <dbReference type="ARBA" id="ARBA00022679"/>
    </source>
</evidence>
<dbReference type="Pfam" id="PF02803">
    <property type="entry name" value="Thiolase_C"/>
    <property type="match status" value="1"/>
</dbReference>
<dbReference type="InterPro" id="IPR016039">
    <property type="entry name" value="Thiolase-like"/>
</dbReference>
<evidence type="ECO:0000256" key="1">
    <source>
        <dbReference type="ARBA" id="ARBA00004173"/>
    </source>
</evidence>
<keyword evidence="4" id="KW-0276">Fatty acid metabolism</keyword>
<reference evidence="12" key="1">
    <citation type="submission" date="2021-01" db="EMBL/GenBank/DDBJ databases">
        <authorList>
            <person name="Corre E."/>
            <person name="Pelletier E."/>
            <person name="Niang G."/>
            <person name="Scheremetjew M."/>
            <person name="Finn R."/>
            <person name="Kale V."/>
            <person name="Holt S."/>
            <person name="Cochrane G."/>
            <person name="Meng A."/>
            <person name="Brown T."/>
            <person name="Cohen L."/>
        </authorList>
    </citation>
    <scope>NUCLEOTIDE SEQUENCE</scope>
    <source>
        <strain evidence="12">CCMP645</strain>
    </source>
</reference>
<evidence type="ECO:0000256" key="7">
    <source>
        <dbReference type="ARBA" id="ARBA00023315"/>
    </source>
</evidence>
<keyword evidence="5" id="KW-0443">Lipid metabolism</keyword>
<keyword evidence="7 9" id="KW-0012">Acyltransferase</keyword>
<sequence>MEKMASLKAAFVKPHGTVTAANSSFLTDGAAATLLMNKAKAEALGFAPKAYLREWVFVSCDPFEDLLLGPTYAVTSVLKKAGLTLKDIDVIEFHEAFAGQILSNLKALDSDAFFAKSMPGTQKVGAVPMEKFNVHGGSLSLGHPFGATGARLVTTVANRLKREDGRFGLIAACADGGIGHACIIERFD</sequence>
<dbReference type="CDD" id="cd00751">
    <property type="entry name" value="thiolase"/>
    <property type="match status" value="1"/>
</dbReference>
<dbReference type="AlphaFoldDB" id="A0A7S4EZ50"/>
<dbReference type="InterPro" id="IPR020613">
    <property type="entry name" value="Thiolase_CS"/>
</dbReference>
<evidence type="ECO:0000259" key="10">
    <source>
        <dbReference type="Pfam" id="PF00108"/>
    </source>
</evidence>
<keyword evidence="3 9" id="KW-0808">Transferase</keyword>
<dbReference type="InterPro" id="IPR020616">
    <property type="entry name" value="Thiolase_N"/>
</dbReference>
<name>A0A7S4EZ50_CHRCT</name>
<dbReference type="SUPFAM" id="SSF53901">
    <property type="entry name" value="Thiolase-like"/>
    <property type="match status" value="2"/>
</dbReference>
<evidence type="ECO:0000256" key="6">
    <source>
        <dbReference type="ARBA" id="ARBA00023128"/>
    </source>
</evidence>
<dbReference type="EMBL" id="HBIZ01024378">
    <property type="protein sequence ID" value="CAE0762818.1"/>
    <property type="molecule type" value="Transcribed_RNA"/>
</dbReference>
<evidence type="ECO:0000256" key="2">
    <source>
        <dbReference type="ARBA" id="ARBA00010982"/>
    </source>
</evidence>
<organism evidence="12">
    <name type="scientific">Chrysotila carterae</name>
    <name type="common">Marine alga</name>
    <name type="synonym">Syracosphaera carterae</name>
    <dbReference type="NCBI Taxonomy" id="13221"/>
    <lineage>
        <taxon>Eukaryota</taxon>
        <taxon>Haptista</taxon>
        <taxon>Haptophyta</taxon>
        <taxon>Prymnesiophyceae</taxon>
        <taxon>Isochrysidales</taxon>
        <taxon>Isochrysidaceae</taxon>
        <taxon>Chrysotila</taxon>
    </lineage>
</organism>
<evidence type="ECO:0000256" key="8">
    <source>
        <dbReference type="ARBA" id="ARBA00024073"/>
    </source>
</evidence>
<accession>A0A7S4EZ50</accession>
<evidence type="ECO:0000259" key="11">
    <source>
        <dbReference type="Pfam" id="PF02803"/>
    </source>
</evidence>
<evidence type="ECO:0000256" key="9">
    <source>
        <dbReference type="RuleBase" id="RU003557"/>
    </source>
</evidence>
<evidence type="ECO:0000313" key="12">
    <source>
        <dbReference type="EMBL" id="CAE0762818.1"/>
    </source>
</evidence>
<comment type="similarity">
    <text evidence="2 9">Belongs to the thiolase-like superfamily. Thiolase family.</text>
</comment>
<protein>
    <recommendedName>
        <fullName evidence="8">acetyl-CoA C-acyltransferase</fullName>
        <ecNumber evidence="8">2.3.1.16</ecNumber>
    </recommendedName>
</protein>
<dbReference type="EC" id="2.3.1.16" evidence="8"/>
<proteinExistence type="inferred from homology"/>
<evidence type="ECO:0000256" key="5">
    <source>
        <dbReference type="ARBA" id="ARBA00023098"/>
    </source>
</evidence>
<comment type="subcellular location">
    <subcellularLocation>
        <location evidence="1">Mitochondrion</location>
    </subcellularLocation>
</comment>
<dbReference type="PANTHER" id="PTHR18919">
    <property type="entry name" value="ACETYL-COA C-ACYLTRANSFERASE"/>
    <property type="match status" value="1"/>
</dbReference>
<gene>
    <name evidence="12" type="ORF">PCAR00345_LOCUS15430</name>
</gene>
<dbReference type="GO" id="GO:0005739">
    <property type="term" value="C:mitochondrion"/>
    <property type="evidence" value="ECO:0007669"/>
    <property type="project" value="UniProtKB-SubCell"/>
</dbReference>
<dbReference type="GO" id="GO:0003985">
    <property type="term" value="F:acetyl-CoA C-acetyltransferase activity"/>
    <property type="evidence" value="ECO:0007669"/>
    <property type="project" value="TreeGrafter"/>
</dbReference>
<dbReference type="PANTHER" id="PTHR18919:SF153">
    <property type="entry name" value="TRIFUNCTIONAL ENZYME SUBUNIT BETA, MITOCHONDRIAL"/>
    <property type="match status" value="1"/>
</dbReference>
<dbReference type="InterPro" id="IPR020617">
    <property type="entry name" value="Thiolase_C"/>
</dbReference>
<dbReference type="Pfam" id="PF00108">
    <property type="entry name" value="Thiolase_N"/>
    <property type="match status" value="1"/>
</dbReference>
<evidence type="ECO:0000256" key="4">
    <source>
        <dbReference type="ARBA" id="ARBA00022832"/>
    </source>
</evidence>
<keyword evidence="6" id="KW-0496">Mitochondrion</keyword>
<dbReference type="InterPro" id="IPR002155">
    <property type="entry name" value="Thiolase"/>
</dbReference>
<feature type="domain" description="Thiolase C-terminal" evidence="11">
    <location>
        <begin position="48"/>
        <end position="186"/>
    </location>
</feature>
<dbReference type="Gene3D" id="3.40.47.10">
    <property type="match status" value="1"/>
</dbReference>
<feature type="domain" description="Thiolase N-terminal" evidence="10">
    <location>
        <begin position="1"/>
        <end position="38"/>
    </location>
</feature>